<dbReference type="Proteomes" id="UP000252884">
    <property type="component" value="Unassembled WGS sequence"/>
</dbReference>
<dbReference type="AlphaFoldDB" id="A0A368XA07"/>
<reference evidence="2 3" key="1">
    <citation type="submission" date="2018-07" db="EMBL/GenBank/DDBJ databases">
        <title>Genomic Encyclopedia of Type Strains, Phase IV (KMG-IV): sequencing the most valuable type-strain genomes for metagenomic binning, comparative biology and taxonomic classification.</title>
        <authorList>
            <person name="Goeker M."/>
        </authorList>
    </citation>
    <scope>NUCLEOTIDE SEQUENCE [LARGE SCALE GENOMIC DNA]</scope>
    <source>
        <strain evidence="2 3">DSM 21634</strain>
    </source>
</reference>
<evidence type="ECO:0000313" key="2">
    <source>
        <dbReference type="EMBL" id="RCW64792.1"/>
    </source>
</evidence>
<organism evidence="2 3">
    <name type="scientific">Pseudorhodoferax soli</name>
    <dbReference type="NCBI Taxonomy" id="545864"/>
    <lineage>
        <taxon>Bacteria</taxon>
        <taxon>Pseudomonadati</taxon>
        <taxon>Pseudomonadota</taxon>
        <taxon>Betaproteobacteria</taxon>
        <taxon>Burkholderiales</taxon>
        <taxon>Comamonadaceae</taxon>
    </lineage>
</organism>
<feature type="transmembrane region" description="Helical" evidence="1">
    <location>
        <begin position="190"/>
        <end position="222"/>
    </location>
</feature>
<feature type="transmembrane region" description="Helical" evidence="1">
    <location>
        <begin position="133"/>
        <end position="159"/>
    </location>
</feature>
<proteinExistence type="predicted"/>
<feature type="transmembrane region" description="Helical" evidence="1">
    <location>
        <begin position="242"/>
        <end position="267"/>
    </location>
</feature>
<feature type="transmembrane region" description="Helical" evidence="1">
    <location>
        <begin position="22"/>
        <end position="41"/>
    </location>
</feature>
<keyword evidence="1" id="KW-0812">Transmembrane</keyword>
<sequence>MLSQQVKDSSSLVDSIDAMRNWRALVLLLVTLVAGAMVMGLGTLLAGVSYFFVALFAVAAYAVLFYGVNAAGVMLMDEAHGVRSRSIVEAVSHSLTHSHRLLLVYLWIAGLYLAGVLALMVVVFLCKLPLLGPLLYAFVFPVAVVLTGVALFALPMVVFPLSAPSVWNGATAMECMSQLIAIARRRLGMVLLLMLVVSFIAGLIGLLIGTMLFGGVAITAGISAPILGNIDMGSFGMGSGGAHAAAAGFGSGVLFAAACTLPGLVYLRGVSSVYLRALDGLDLAAEQAHVDAHLAYAVDRARGMQEQAQARAQRVAERARAAAANAAQPAEPPRPPAICPNCATNVRASDTQCAACGHPLQ</sequence>
<protein>
    <submittedName>
        <fullName evidence="2">Uncharacterized protein</fullName>
    </submittedName>
</protein>
<evidence type="ECO:0000313" key="3">
    <source>
        <dbReference type="Proteomes" id="UP000252884"/>
    </source>
</evidence>
<name>A0A368XA07_9BURK</name>
<keyword evidence="1" id="KW-0472">Membrane</keyword>
<comment type="caution">
    <text evidence="2">The sequence shown here is derived from an EMBL/GenBank/DDBJ whole genome shotgun (WGS) entry which is preliminary data.</text>
</comment>
<accession>A0A368XA07</accession>
<feature type="transmembrane region" description="Helical" evidence="1">
    <location>
        <begin position="104"/>
        <end position="126"/>
    </location>
</feature>
<keyword evidence="3" id="KW-1185">Reference proteome</keyword>
<dbReference type="RefSeq" id="WP_114472167.1">
    <property type="nucleotide sequence ID" value="NZ_QPJK01000014.1"/>
</dbReference>
<feature type="transmembrane region" description="Helical" evidence="1">
    <location>
        <begin position="48"/>
        <end position="68"/>
    </location>
</feature>
<keyword evidence="1" id="KW-1133">Transmembrane helix</keyword>
<evidence type="ECO:0000256" key="1">
    <source>
        <dbReference type="SAM" id="Phobius"/>
    </source>
</evidence>
<dbReference type="EMBL" id="QPJK01000014">
    <property type="protein sequence ID" value="RCW64792.1"/>
    <property type="molecule type" value="Genomic_DNA"/>
</dbReference>
<dbReference type="OrthoDB" id="8893914at2"/>
<gene>
    <name evidence="2" type="ORF">DES41_114105</name>
</gene>